<evidence type="ECO:0000256" key="2">
    <source>
        <dbReference type="SAM" id="Phobius"/>
    </source>
</evidence>
<feature type="compositionally biased region" description="Low complexity" evidence="1">
    <location>
        <begin position="167"/>
        <end position="181"/>
    </location>
</feature>
<evidence type="ECO:0000313" key="4">
    <source>
        <dbReference type="EMBL" id="KAK8113902.1"/>
    </source>
</evidence>
<feature type="region of interest" description="Disordered" evidence="1">
    <location>
        <begin position="167"/>
        <end position="205"/>
    </location>
</feature>
<dbReference type="Pfam" id="PF26607">
    <property type="entry name" value="DUF8189"/>
    <property type="match status" value="1"/>
</dbReference>
<feature type="region of interest" description="Disordered" evidence="1">
    <location>
        <begin position="110"/>
        <end position="133"/>
    </location>
</feature>
<reference evidence="4 5" key="1">
    <citation type="submission" date="2023-01" db="EMBL/GenBank/DDBJ databases">
        <title>Analysis of 21 Apiospora genomes using comparative genomics revels a genus with tremendous synthesis potential of carbohydrate active enzymes and secondary metabolites.</title>
        <authorList>
            <person name="Sorensen T."/>
        </authorList>
    </citation>
    <scope>NUCLEOTIDE SEQUENCE [LARGE SCALE GENOMIC DNA]</scope>
    <source>
        <strain evidence="4 5">CBS 117206</strain>
    </source>
</reference>
<organism evidence="4 5">
    <name type="scientific">Apiospora kogelbergensis</name>
    <dbReference type="NCBI Taxonomy" id="1337665"/>
    <lineage>
        <taxon>Eukaryota</taxon>
        <taxon>Fungi</taxon>
        <taxon>Dikarya</taxon>
        <taxon>Ascomycota</taxon>
        <taxon>Pezizomycotina</taxon>
        <taxon>Sordariomycetes</taxon>
        <taxon>Xylariomycetidae</taxon>
        <taxon>Amphisphaeriales</taxon>
        <taxon>Apiosporaceae</taxon>
        <taxon>Apiospora</taxon>
    </lineage>
</organism>
<proteinExistence type="predicted"/>
<dbReference type="SUPFAM" id="SSF89372">
    <property type="entry name" value="Fucose-specific lectin"/>
    <property type="match status" value="1"/>
</dbReference>
<keyword evidence="2" id="KW-1133">Transmembrane helix</keyword>
<dbReference type="Proteomes" id="UP001392437">
    <property type="component" value="Unassembled WGS sequence"/>
</dbReference>
<accession>A0AAW0QTY6</accession>
<keyword evidence="5" id="KW-1185">Reference proteome</keyword>
<feature type="transmembrane region" description="Helical" evidence="2">
    <location>
        <begin position="142"/>
        <end position="165"/>
    </location>
</feature>
<comment type="caution">
    <text evidence="4">The sequence shown here is derived from an EMBL/GenBank/DDBJ whole genome shotgun (WGS) entry which is preliminary data.</text>
</comment>
<keyword evidence="2" id="KW-0812">Transmembrane</keyword>
<evidence type="ECO:0000313" key="5">
    <source>
        <dbReference type="Proteomes" id="UP001392437"/>
    </source>
</evidence>
<sequence length="594" mass="63551">MAGAQNYRHQQPGLEVAHSESNEASGPQLVPWRSGESAPELALPDHTWLYPVHDANEQQKVLPGGVLLQPGRLQTAQEQQHPQDYNLKYQSLRGRHFLTTPEVVPCSATGSAAASDSGGYQTPRKEASIVVQPRRRRSRRKLIILAAVVVLILVGAVVGGVVGALKSRQNSHNNSSSASPNETPAAVPYPDSQAAMSGGPGSPTSVAPGFAPTAISRGYPHMEVFAVSNDKMNSVYRKYRNGNATSAEDFLPHGLEMELVGGGVDRDKTPTISVSWRHHVEKGVPSNRTEMHVSGVFDTRVFRKYRDQDGAAGWNPGPTGNWDQFGGPTWSSSPTQVRYGPEAGLMGALYLCRTPSGLGICFWGWTPESSWSLVGNPVAGKSDLQPWAAPAAVAWNGDDTRLDVFAVSRFNNHLVHTWRDAADTGLGAFAPYEDLRGFVTTPPVVVARAPGFLDVFARGGDGGLWHLGFQNGTWSEWELLSGPGFQIQGQPEAVSTGADTIDVFAWGVKGELLHKKFNTGTDPAWTPPPSSNGGFDVILDKGLSGPPRAVTDGTGDIHLLAYDENNNILLSTLSSKSGVSTTNKTLIAAVPMSS</sequence>
<keyword evidence="2" id="KW-0472">Membrane</keyword>
<dbReference type="InterPro" id="IPR058502">
    <property type="entry name" value="PLL-like_beta-prop"/>
</dbReference>
<feature type="domain" description="PLL-like beta propeller" evidence="3">
    <location>
        <begin position="378"/>
        <end position="527"/>
    </location>
</feature>
<feature type="region of interest" description="Disordered" evidence="1">
    <location>
        <begin position="1"/>
        <end position="38"/>
    </location>
</feature>
<name>A0AAW0QTY6_9PEZI</name>
<feature type="compositionally biased region" description="Low complexity" evidence="1">
    <location>
        <begin position="110"/>
        <end position="119"/>
    </location>
</feature>
<dbReference type="Gene3D" id="2.120.10.70">
    <property type="entry name" value="Fucose-specific lectin"/>
    <property type="match status" value="1"/>
</dbReference>
<evidence type="ECO:0000256" key="1">
    <source>
        <dbReference type="SAM" id="MobiDB-lite"/>
    </source>
</evidence>
<dbReference type="EMBL" id="JAQQWP010000006">
    <property type="protein sequence ID" value="KAK8113902.1"/>
    <property type="molecule type" value="Genomic_DNA"/>
</dbReference>
<protein>
    <recommendedName>
        <fullName evidence="3">PLL-like beta propeller domain-containing protein</fullName>
    </recommendedName>
</protein>
<evidence type="ECO:0000259" key="3">
    <source>
        <dbReference type="Pfam" id="PF26607"/>
    </source>
</evidence>
<gene>
    <name evidence="4" type="ORF">PG999_005971</name>
</gene>
<dbReference type="AlphaFoldDB" id="A0AAW0QTY6"/>